<name>A0ABT7SUX6_9ALTE</name>
<reference evidence="1 2" key="1">
    <citation type="submission" date="2023-06" db="EMBL/GenBank/DDBJ databases">
        <title>Alteromonas sp. ASW11-36 isolated from intertidal sand.</title>
        <authorList>
            <person name="Li Y."/>
        </authorList>
    </citation>
    <scope>NUCLEOTIDE SEQUENCE [LARGE SCALE GENOMIC DNA]</scope>
    <source>
        <strain evidence="1 2">ASW11-36</strain>
    </source>
</reference>
<dbReference type="EMBL" id="JAUCBP010000006">
    <property type="protein sequence ID" value="MDM7859804.1"/>
    <property type="molecule type" value="Genomic_DNA"/>
</dbReference>
<gene>
    <name evidence="1" type="ORF">QTP81_04215</name>
</gene>
<proteinExistence type="predicted"/>
<evidence type="ECO:0000313" key="2">
    <source>
        <dbReference type="Proteomes" id="UP001234343"/>
    </source>
</evidence>
<evidence type="ECO:0000313" key="1">
    <source>
        <dbReference type="EMBL" id="MDM7859804.1"/>
    </source>
</evidence>
<organism evidence="1 2">
    <name type="scientific">Alteromonas arenosi</name>
    <dbReference type="NCBI Taxonomy" id="3055817"/>
    <lineage>
        <taxon>Bacteria</taxon>
        <taxon>Pseudomonadati</taxon>
        <taxon>Pseudomonadota</taxon>
        <taxon>Gammaproteobacteria</taxon>
        <taxon>Alteromonadales</taxon>
        <taxon>Alteromonadaceae</taxon>
        <taxon>Alteromonas/Salinimonas group</taxon>
        <taxon>Alteromonas</taxon>
    </lineage>
</organism>
<dbReference type="RefSeq" id="WP_289363935.1">
    <property type="nucleotide sequence ID" value="NZ_JAUCBP010000006.1"/>
</dbReference>
<sequence>MTSTFEALSALPEELLTQFSNTATSREGHGYFSGSGSVGQDMRIGLAIAQRVINQHPLNPNVNYHAYYQTLYQAIKAQAEQVLDSDENGYIYGTAMQIATDLQTQANEILAAAQKDNHCS</sequence>
<accession>A0ABT7SUX6</accession>
<keyword evidence="2" id="KW-1185">Reference proteome</keyword>
<comment type="caution">
    <text evidence="1">The sequence shown here is derived from an EMBL/GenBank/DDBJ whole genome shotgun (WGS) entry which is preliminary data.</text>
</comment>
<protein>
    <submittedName>
        <fullName evidence="1">Uncharacterized protein</fullName>
    </submittedName>
</protein>
<dbReference type="Proteomes" id="UP001234343">
    <property type="component" value="Unassembled WGS sequence"/>
</dbReference>